<dbReference type="EMBL" id="RJVA01000009">
    <property type="protein sequence ID" value="ROR02964.1"/>
    <property type="molecule type" value="Genomic_DNA"/>
</dbReference>
<keyword evidence="2" id="KW-0472">Membrane</keyword>
<feature type="transmembrane region" description="Helical" evidence="2">
    <location>
        <begin position="6"/>
        <end position="24"/>
    </location>
</feature>
<protein>
    <submittedName>
        <fullName evidence="3">Uncharacterized protein</fullName>
    </submittedName>
</protein>
<feature type="region of interest" description="Disordered" evidence="1">
    <location>
        <begin position="74"/>
        <end position="97"/>
    </location>
</feature>
<keyword evidence="2" id="KW-1133">Transmembrane helix</keyword>
<reference evidence="3 4" key="1">
    <citation type="submission" date="2018-11" db="EMBL/GenBank/DDBJ databases">
        <title>Genomic Encyclopedia of Type Strains, Phase IV (KMG-IV): sequencing the most valuable type-strain genomes for metagenomic binning, comparative biology and taxonomic classification.</title>
        <authorList>
            <person name="Goeker M."/>
        </authorList>
    </citation>
    <scope>NUCLEOTIDE SEQUENCE [LARGE SCALE GENOMIC DNA]</scope>
    <source>
        <strain evidence="3 4">DSM 22027</strain>
    </source>
</reference>
<organism evidence="3 4">
    <name type="scientific">Desulfosoma caldarium</name>
    <dbReference type="NCBI Taxonomy" id="610254"/>
    <lineage>
        <taxon>Bacteria</taxon>
        <taxon>Pseudomonadati</taxon>
        <taxon>Thermodesulfobacteriota</taxon>
        <taxon>Syntrophobacteria</taxon>
        <taxon>Syntrophobacterales</taxon>
        <taxon>Syntrophobacteraceae</taxon>
        <taxon>Desulfosoma</taxon>
    </lineage>
</organism>
<keyword evidence="2" id="KW-0812">Transmembrane</keyword>
<proteinExistence type="predicted"/>
<evidence type="ECO:0000313" key="4">
    <source>
        <dbReference type="Proteomes" id="UP000276223"/>
    </source>
</evidence>
<accession>A0A3N1VJH6</accession>
<feature type="transmembrane region" description="Helical" evidence="2">
    <location>
        <begin position="45"/>
        <end position="63"/>
    </location>
</feature>
<evidence type="ECO:0000256" key="2">
    <source>
        <dbReference type="SAM" id="Phobius"/>
    </source>
</evidence>
<gene>
    <name evidence="3" type="ORF">EDC27_0218</name>
</gene>
<dbReference type="AlphaFoldDB" id="A0A3N1VJH6"/>
<keyword evidence="4" id="KW-1185">Reference proteome</keyword>
<sequence>MFTKVLLFKIVLPLVIGAIALRLAPFSWARRIRAKIRFGTVVRRALIPLLCLGALAYGADYVINKFAYDKEQSRIQRQGGRRGTLPLPDHGRPLRSP</sequence>
<name>A0A3N1VJH6_9BACT</name>
<evidence type="ECO:0000256" key="1">
    <source>
        <dbReference type="SAM" id="MobiDB-lite"/>
    </source>
</evidence>
<evidence type="ECO:0000313" key="3">
    <source>
        <dbReference type="EMBL" id="ROR02964.1"/>
    </source>
</evidence>
<dbReference type="Proteomes" id="UP000276223">
    <property type="component" value="Unassembled WGS sequence"/>
</dbReference>
<comment type="caution">
    <text evidence="3">The sequence shown here is derived from an EMBL/GenBank/DDBJ whole genome shotgun (WGS) entry which is preliminary data.</text>
</comment>